<keyword evidence="3" id="KW-0143">Chaperone</keyword>
<evidence type="ECO:0000313" key="4">
    <source>
        <dbReference type="EMBL" id="MXN64087.1"/>
    </source>
</evidence>
<keyword evidence="5" id="KW-1185">Reference proteome</keyword>
<dbReference type="InterPro" id="IPR011419">
    <property type="entry name" value="ATP12_ATP_synth-F1-assembly"/>
</dbReference>
<organism evidence="4 5">
    <name type="scientific">Stappia sediminis</name>
    <dbReference type="NCBI Taxonomy" id="2692190"/>
    <lineage>
        <taxon>Bacteria</taxon>
        <taxon>Pseudomonadati</taxon>
        <taxon>Pseudomonadota</taxon>
        <taxon>Alphaproteobacteria</taxon>
        <taxon>Hyphomicrobiales</taxon>
        <taxon>Stappiaceae</taxon>
        <taxon>Stappia</taxon>
    </lineage>
</organism>
<sequence length="258" mass="28364">MRDILEELHNQEPVDPVKRARELARQELPKRFYKEARAEAQGEGFAILLDGRAVKTPGRNALILPSLTLAEAVAAEWSAQETHIDPAKMHLTRLANTCVDGVSRNMAEVADSVAAYAGNDLVCYRAESPESLVERQTAAWDPIVKWAEGRLGGKFQLAGGLMPIEQEAGLLKAFRSALDDFTALQLGALHVMTSLTGSAFLPFAVAEKAAEPEDVWLAAHIDEDWNIEQWGEDAEASARRTYRKAEFDAAALVLREGR</sequence>
<dbReference type="Pfam" id="PF07542">
    <property type="entry name" value="ATP12"/>
    <property type="match status" value="1"/>
</dbReference>
<dbReference type="Gene3D" id="1.10.3580.10">
    <property type="entry name" value="ATP12 ATPase"/>
    <property type="match status" value="1"/>
</dbReference>
<keyword evidence="2" id="KW-0809">Transit peptide</keyword>
<dbReference type="PANTHER" id="PTHR21013">
    <property type="entry name" value="ATP SYNTHASE MITOCHONDRIAL F1 COMPLEX ASSEMBLY FACTOR 2/ATP12 PROTEIN, MITOCHONDRIAL PRECURSOR"/>
    <property type="match status" value="1"/>
</dbReference>
<proteinExistence type="inferred from homology"/>
<dbReference type="InterPro" id="IPR023335">
    <property type="entry name" value="ATP12_ortho_dom_sf"/>
</dbReference>
<dbReference type="InterPro" id="IPR042272">
    <property type="entry name" value="ATP12_ATP_synth-F1-assembly_N"/>
</dbReference>
<evidence type="ECO:0000256" key="1">
    <source>
        <dbReference type="ARBA" id="ARBA00008231"/>
    </source>
</evidence>
<dbReference type="RefSeq" id="WP_160774347.1">
    <property type="nucleotide sequence ID" value="NZ_WUMV01000002.1"/>
</dbReference>
<name>A0A7X3LS40_9HYPH</name>
<evidence type="ECO:0000256" key="2">
    <source>
        <dbReference type="ARBA" id="ARBA00022946"/>
    </source>
</evidence>
<dbReference type="GO" id="GO:0043461">
    <property type="term" value="P:proton-transporting ATP synthase complex assembly"/>
    <property type="evidence" value="ECO:0007669"/>
    <property type="project" value="InterPro"/>
</dbReference>
<comment type="caution">
    <text evidence="4">The sequence shown here is derived from an EMBL/GenBank/DDBJ whole genome shotgun (WGS) entry which is preliminary data.</text>
</comment>
<accession>A0A7X3LS40</accession>
<evidence type="ECO:0000313" key="5">
    <source>
        <dbReference type="Proteomes" id="UP000433101"/>
    </source>
</evidence>
<dbReference type="PANTHER" id="PTHR21013:SF10">
    <property type="entry name" value="ATP SYNTHASE MITOCHONDRIAL F1 COMPLEX ASSEMBLY FACTOR 2"/>
    <property type="match status" value="1"/>
</dbReference>
<dbReference type="Gene3D" id="3.30.2180.10">
    <property type="entry name" value="ATP12-like"/>
    <property type="match status" value="1"/>
</dbReference>
<dbReference type="EMBL" id="WUMV01000002">
    <property type="protein sequence ID" value="MXN64087.1"/>
    <property type="molecule type" value="Genomic_DNA"/>
</dbReference>
<dbReference type="AlphaFoldDB" id="A0A7X3LS40"/>
<reference evidence="4 5" key="1">
    <citation type="submission" date="2019-12" db="EMBL/GenBank/DDBJ databases">
        <authorList>
            <person name="Li M."/>
        </authorList>
    </citation>
    <scope>NUCLEOTIDE SEQUENCE [LARGE SCALE GENOMIC DNA]</scope>
    <source>
        <strain evidence="4 5">GBMRC 2046</strain>
    </source>
</reference>
<dbReference type="Proteomes" id="UP000433101">
    <property type="component" value="Unassembled WGS sequence"/>
</dbReference>
<gene>
    <name evidence="4" type="ORF">GR183_04160</name>
</gene>
<protein>
    <submittedName>
        <fullName evidence="4">ATPase</fullName>
    </submittedName>
</protein>
<dbReference type="SUPFAM" id="SSF160909">
    <property type="entry name" value="ATP12-like"/>
    <property type="match status" value="1"/>
</dbReference>
<comment type="similarity">
    <text evidence="1">Belongs to the ATP12 family.</text>
</comment>
<evidence type="ECO:0000256" key="3">
    <source>
        <dbReference type="ARBA" id="ARBA00023186"/>
    </source>
</evidence>